<proteinExistence type="predicted"/>
<reference evidence="1 2" key="1">
    <citation type="submission" date="2020-01" db="EMBL/GenBank/DDBJ databases">
        <title>Whole-genome sequence of Heliobacterium undosum DSM 13378.</title>
        <authorList>
            <person name="Kyndt J.A."/>
            <person name="Meyer T.E."/>
        </authorList>
    </citation>
    <scope>NUCLEOTIDE SEQUENCE [LARGE SCALE GENOMIC DNA]</scope>
    <source>
        <strain evidence="1 2">DSM 13378</strain>
    </source>
</reference>
<organism evidence="1 2">
    <name type="scientific">Heliomicrobium undosum</name>
    <dbReference type="NCBI Taxonomy" id="121734"/>
    <lineage>
        <taxon>Bacteria</taxon>
        <taxon>Bacillati</taxon>
        <taxon>Bacillota</taxon>
        <taxon>Clostridia</taxon>
        <taxon>Eubacteriales</taxon>
        <taxon>Heliobacteriaceae</taxon>
        <taxon>Heliomicrobium</taxon>
    </lineage>
</organism>
<evidence type="ECO:0000313" key="2">
    <source>
        <dbReference type="Proteomes" id="UP000463470"/>
    </source>
</evidence>
<dbReference type="RefSeq" id="WP_161259730.1">
    <property type="nucleotide sequence ID" value="NZ_WXEY01000028.1"/>
</dbReference>
<comment type="caution">
    <text evidence="1">The sequence shown here is derived from an EMBL/GenBank/DDBJ whole genome shotgun (WGS) entry which is preliminary data.</text>
</comment>
<sequence length="64" mass="7469">MRIPPSNLRWTAAGRQLGMTAAERGQSLDLRAGDWRRLLRNNLGLDEALFLRSWFIIRETQRES</sequence>
<keyword evidence="2" id="KW-1185">Reference proteome</keyword>
<dbReference type="EMBL" id="WXEY01000028">
    <property type="protein sequence ID" value="MZP31210.1"/>
    <property type="molecule type" value="Genomic_DNA"/>
</dbReference>
<protein>
    <submittedName>
        <fullName evidence="1">Uncharacterized protein</fullName>
    </submittedName>
</protein>
<dbReference type="Proteomes" id="UP000463470">
    <property type="component" value="Unassembled WGS sequence"/>
</dbReference>
<name>A0A845L9A4_9FIRM</name>
<dbReference type="AlphaFoldDB" id="A0A845L9A4"/>
<accession>A0A845L9A4</accession>
<evidence type="ECO:0000313" key="1">
    <source>
        <dbReference type="EMBL" id="MZP31210.1"/>
    </source>
</evidence>
<gene>
    <name evidence="1" type="ORF">GTO91_15995</name>
</gene>